<dbReference type="AlphaFoldDB" id="A0AA36GVT0"/>
<feature type="domain" description="Protein kinase" evidence="9">
    <location>
        <begin position="658"/>
        <end position="944"/>
    </location>
</feature>
<name>A0AA36GVT0_CYLNA</name>
<dbReference type="GO" id="GO:0032991">
    <property type="term" value="C:protein-containing complex"/>
    <property type="evidence" value="ECO:0007669"/>
    <property type="project" value="UniProtKB-ARBA"/>
</dbReference>
<dbReference type="GO" id="GO:0005634">
    <property type="term" value="C:nucleus"/>
    <property type="evidence" value="ECO:0007669"/>
    <property type="project" value="TreeGrafter"/>
</dbReference>
<keyword evidence="2" id="KW-0158">Chromosome</keyword>
<dbReference type="PROSITE" id="PS50011">
    <property type="entry name" value="PROTEIN_KINASE_DOM"/>
    <property type="match status" value="1"/>
</dbReference>
<organism evidence="10 11">
    <name type="scientific">Cylicocyclus nassatus</name>
    <name type="common">Nematode worm</name>
    <dbReference type="NCBI Taxonomy" id="53992"/>
    <lineage>
        <taxon>Eukaryota</taxon>
        <taxon>Metazoa</taxon>
        <taxon>Ecdysozoa</taxon>
        <taxon>Nematoda</taxon>
        <taxon>Chromadorea</taxon>
        <taxon>Rhabditida</taxon>
        <taxon>Rhabditina</taxon>
        <taxon>Rhabditomorpha</taxon>
        <taxon>Strongyloidea</taxon>
        <taxon>Strongylidae</taxon>
        <taxon>Cylicocyclus</taxon>
    </lineage>
</organism>
<dbReference type="InterPro" id="IPR011009">
    <property type="entry name" value="Kinase-like_dom_sf"/>
</dbReference>
<dbReference type="InterPro" id="IPR000719">
    <property type="entry name" value="Prot_kinase_dom"/>
</dbReference>
<dbReference type="Gene3D" id="1.25.40.430">
    <property type="match status" value="1"/>
</dbReference>
<feature type="region of interest" description="Disordered" evidence="8">
    <location>
        <begin position="576"/>
        <end position="606"/>
    </location>
</feature>
<evidence type="ECO:0000256" key="6">
    <source>
        <dbReference type="ARBA" id="ARBA00023328"/>
    </source>
</evidence>
<dbReference type="Gene3D" id="1.10.510.10">
    <property type="entry name" value="Transferase(Phosphotransferase) domain 1"/>
    <property type="match status" value="1"/>
</dbReference>
<dbReference type="GO" id="GO:0005524">
    <property type="term" value="F:ATP binding"/>
    <property type="evidence" value="ECO:0007669"/>
    <property type="project" value="UniProtKB-UniRule"/>
</dbReference>
<dbReference type="GO" id="GO:0051754">
    <property type="term" value="P:meiotic sister chromatid cohesion, centromeric"/>
    <property type="evidence" value="ECO:0007669"/>
    <property type="project" value="TreeGrafter"/>
</dbReference>
<keyword evidence="5 7" id="KW-0067">ATP-binding</keyword>
<evidence type="ECO:0000313" key="10">
    <source>
        <dbReference type="EMBL" id="CAJ0599003.1"/>
    </source>
</evidence>
<dbReference type="SMART" id="SM00220">
    <property type="entry name" value="S_TKc"/>
    <property type="match status" value="1"/>
</dbReference>
<dbReference type="PANTHER" id="PTHR14030:SF4">
    <property type="entry name" value="BUB1 KINASE, ISOFORM A-RELATED"/>
    <property type="match status" value="1"/>
</dbReference>
<accession>A0AA36GVT0</accession>
<evidence type="ECO:0000256" key="4">
    <source>
        <dbReference type="ARBA" id="ARBA00022838"/>
    </source>
</evidence>
<dbReference type="PROSITE" id="PS00108">
    <property type="entry name" value="PROTEIN_KINASE_ST"/>
    <property type="match status" value="1"/>
</dbReference>
<dbReference type="GO" id="GO:0000776">
    <property type="term" value="C:kinetochore"/>
    <property type="evidence" value="ECO:0007669"/>
    <property type="project" value="UniProtKB-KW"/>
</dbReference>
<evidence type="ECO:0000256" key="1">
    <source>
        <dbReference type="ARBA" id="ARBA00004629"/>
    </source>
</evidence>
<dbReference type="InterPro" id="IPR015661">
    <property type="entry name" value="Bub1/Mad3"/>
</dbReference>
<comment type="caution">
    <text evidence="10">The sequence shown here is derived from an EMBL/GenBank/DDBJ whole genome shotgun (WGS) entry which is preliminary data.</text>
</comment>
<keyword evidence="11" id="KW-1185">Reference proteome</keyword>
<evidence type="ECO:0000313" key="11">
    <source>
        <dbReference type="Proteomes" id="UP001176961"/>
    </source>
</evidence>
<evidence type="ECO:0000256" key="8">
    <source>
        <dbReference type="SAM" id="MobiDB-lite"/>
    </source>
</evidence>
<keyword evidence="4" id="KW-0995">Kinetochore</keyword>
<dbReference type="PROSITE" id="PS00107">
    <property type="entry name" value="PROTEIN_KINASE_ATP"/>
    <property type="match status" value="1"/>
</dbReference>
<gene>
    <name evidence="10" type="ORF">CYNAS_LOCUS10986</name>
</gene>
<keyword evidence="3 7" id="KW-0547">Nucleotide-binding</keyword>
<sequence length="944" mass="106964">MDPFELLLREVLDKPSVAGLQMICAQIEAYDNYKPQRVKDMALKAIRKITEEGTLASQEDMLRLYKLLAKYSKKMGSAKIFEKLEEEDLFRNSLKFHLLWAESYAKEGNVAKFSNVVDLAKRRLHHLSTFDVEAGFRDLVDQYLPSCDLFNDEETMAAFCTKKPSDLRTKRSRRRSSLAVIEARAKDTFKSAEPPKKGSFGPKSRTDLRFELVDRPQDGYVAPSMEEFRAAMLADEQMADAFDIFDNAPMDITSPAHEVMVSHVALTQRTVSIEQKELGKRGRLLETVEECESDFSNEDKRRRILSPAAPVPSSRVFGARREKSPEQPPVSTNQPSTKSSFISGSSFTEKAYSDMKAMFSDTVVLNKGNLPGIPNETTLPVQPPAVEAFEVYVDEDVTLRVTEKEKSENVANEQRQSGFCQNAERLPLHPIPLQPAAGDARGQLEKLEEEIRGFDVKEFGKPRQLIIEDEETVAGAKFSVLGIDKKPERGIVTSTPAHPLPHPPTHEDFFAPLNHVLEEQMKEEQNEEEIYAQSAFMRRRSVAPVANPVATVTKVPAPKARTVQAAERSMELALDKMNLGDSKQMEKEPDDDAEGGDHDRTGVGLADEEITSAINPWDRRVRAEILKQAHKPCYQHDFDTPCPRVTAGKTVNFGGENYNIVDLIGQGGFAKVFKCINEEKKTLALKYEIPSCPWEVYICSEAKMRIDRSKHFVLKSIMEVTEAYVFSNASVLFNEYHPYGTLLDLSNKWVDPSWYIVALIGIQMAKILRELHAVKIIHGDIKPDNFMILGKLSDCRDDINKILATPIVKLIDWGRAIDMRVLGNQTFTGRAGTEKFDCPEMLESRPWTYQTDYFGYVGTLHVIIHNKYADVSKVNGVYKLKSFMKRRLGVRESLEVIFQEFLNIPDCDHMPGWDKAIKALEGDFRKKFAPLEWRQAVTRFNSFF</sequence>
<dbReference type="EMBL" id="CATQJL010000223">
    <property type="protein sequence ID" value="CAJ0599003.1"/>
    <property type="molecule type" value="Genomic_DNA"/>
</dbReference>
<dbReference type="PANTHER" id="PTHR14030">
    <property type="entry name" value="MITOTIC CHECKPOINT SERINE/THREONINE-PROTEIN KINASE BUB1"/>
    <property type="match status" value="1"/>
</dbReference>
<dbReference type="Proteomes" id="UP001176961">
    <property type="component" value="Unassembled WGS sequence"/>
</dbReference>
<keyword evidence="6" id="KW-0137">Centromere</keyword>
<evidence type="ECO:0000256" key="5">
    <source>
        <dbReference type="ARBA" id="ARBA00022840"/>
    </source>
</evidence>
<evidence type="ECO:0000259" key="9">
    <source>
        <dbReference type="PROSITE" id="PS50011"/>
    </source>
</evidence>
<dbReference type="SUPFAM" id="SSF56112">
    <property type="entry name" value="Protein kinase-like (PK-like)"/>
    <property type="match status" value="1"/>
</dbReference>
<dbReference type="InterPro" id="IPR017441">
    <property type="entry name" value="Protein_kinase_ATP_BS"/>
</dbReference>
<comment type="subcellular location">
    <subcellularLocation>
        <location evidence="1">Chromosome</location>
        <location evidence="1">Centromere</location>
        <location evidence="1">Kinetochore</location>
    </subcellularLocation>
</comment>
<reference evidence="10" key="1">
    <citation type="submission" date="2023-07" db="EMBL/GenBank/DDBJ databases">
        <authorList>
            <consortium name="CYATHOMIX"/>
        </authorList>
    </citation>
    <scope>NUCLEOTIDE SEQUENCE</scope>
    <source>
        <strain evidence="10">N/A</strain>
    </source>
</reference>
<feature type="binding site" evidence="7">
    <location>
        <position position="686"/>
    </location>
    <ligand>
        <name>ATP</name>
        <dbReference type="ChEBI" id="CHEBI:30616"/>
    </ligand>
</feature>
<proteinExistence type="predicted"/>
<evidence type="ECO:0000256" key="3">
    <source>
        <dbReference type="ARBA" id="ARBA00022741"/>
    </source>
</evidence>
<feature type="region of interest" description="Disordered" evidence="8">
    <location>
        <begin position="295"/>
        <end position="343"/>
    </location>
</feature>
<dbReference type="GO" id="GO:0007094">
    <property type="term" value="P:mitotic spindle assembly checkpoint signaling"/>
    <property type="evidence" value="ECO:0007669"/>
    <property type="project" value="InterPro"/>
</dbReference>
<dbReference type="InterPro" id="IPR008271">
    <property type="entry name" value="Ser/Thr_kinase_AS"/>
</dbReference>
<dbReference type="GO" id="GO:0004672">
    <property type="term" value="F:protein kinase activity"/>
    <property type="evidence" value="ECO:0007669"/>
    <property type="project" value="InterPro"/>
</dbReference>
<evidence type="ECO:0000256" key="2">
    <source>
        <dbReference type="ARBA" id="ARBA00022454"/>
    </source>
</evidence>
<evidence type="ECO:0000256" key="7">
    <source>
        <dbReference type="PROSITE-ProRule" id="PRU10141"/>
    </source>
</evidence>
<protein>
    <recommendedName>
        <fullName evidence="9">Protein kinase domain-containing protein</fullName>
    </recommendedName>
</protein>
<dbReference type="Pfam" id="PF00069">
    <property type="entry name" value="Pkinase"/>
    <property type="match status" value="1"/>
</dbReference>